<dbReference type="OrthoDB" id="288944at2759"/>
<feature type="region of interest" description="Disordered" evidence="2">
    <location>
        <begin position="1454"/>
        <end position="1563"/>
    </location>
</feature>
<dbReference type="InterPro" id="IPR007201">
    <property type="entry name" value="Mei2-like_Rrm_C"/>
</dbReference>
<evidence type="ECO:0000313" key="5">
    <source>
        <dbReference type="Proteomes" id="UP000186817"/>
    </source>
</evidence>
<dbReference type="SUPFAM" id="SSF54928">
    <property type="entry name" value="RNA-binding domain, RBD"/>
    <property type="match status" value="1"/>
</dbReference>
<feature type="compositionally biased region" description="Polar residues" evidence="2">
    <location>
        <begin position="1408"/>
        <end position="1421"/>
    </location>
</feature>
<feature type="region of interest" description="Disordered" evidence="2">
    <location>
        <begin position="1071"/>
        <end position="1100"/>
    </location>
</feature>
<protein>
    <submittedName>
        <fullName evidence="4">Protein MEI2-like 2</fullName>
    </submittedName>
</protein>
<feature type="compositionally biased region" description="Acidic residues" evidence="2">
    <location>
        <begin position="1455"/>
        <end position="1466"/>
    </location>
</feature>
<dbReference type="SUPFAM" id="SSF52540">
    <property type="entry name" value="P-loop containing nucleoside triphosphate hydrolases"/>
    <property type="match status" value="1"/>
</dbReference>
<name>A0A1Q9CAT2_SYMMI</name>
<dbReference type="Gene3D" id="3.30.70.330">
    <property type="match status" value="1"/>
</dbReference>
<feature type="compositionally biased region" description="Polar residues" evidence="2">
    <location>
        <begin position="2053"/>
        <end position="2069"/>
    </location>
</feature>
<dbReference type="Proteomes" id="UP000186817">
    <property type="component" value="Unassembled WGS sequence"/>
</dbReference>
<dbReference type="InterPro" id="IPR000504">
    <property type="entry name" value="RRM_dom"/>
</dbReference>
<dbReference type="InterPro" id="IPR035979">
    <property type="entry name" value="RBD_domain_sf"/>
</dbReference>
<feature type="compositionally biased region" description="Low complexity" evidence="2">
    <location>
        <begin position="1535"/>
        <end position="1548"/>
    </location>
</feature>
<dbReference type="Gene3D" id="3.40.50.300">
    <property type="entry name" value="P-loop containing nucleotide triphosphate hydrolases"/>
    <property type="match status" value="1"/>
</dbReference>
<feature type="compositionally biased region" description="Polar residues" evidence="2">
    <location>
        <begin position="1509"/>
        <end position="1524"/>
    </location>
</feature>
<dbReference type="GO" id="GO:0003723">
    <property type="term" value="F:RNA binding"/>
    <property type="evidence" value="ECO:0007669"/>
    <property type="project" value="UniProtKB-UniRule"/>
</dbReference>
<feature type="domain" description="RRM" evidence="3">
    <location>
        <begin position="1110"/>
        <end position="1188"/>
    </location>
</feature>
<dbReference type="EMBL" id="LSRX01001425">
    <property type="protein sequence ID" value="OLP80026.1"/>
    <property type="molecule type" value="Genomic_DNA"/>
</dbReference>
<keyword evidence="1" id="KW-0694">RNA-binding</keyword>
<sequence length="2315" mass="247648">MSIRNSKGWTLLPELYCSFGLDGWAVRFDGSKGGNTTCAATGGQLVVRVASTEDSWAGVSFYELWVAAEPPPVPRDAAVWRLQTFRLDVPADAEVISKLIYDVGQISGVRVYQRMASWAVINRGNEYLGDTVLDLTLVIGFASPIVADDELVITAPSGFSLAATPISGECLQAQVIAGDMTDPSTCGRDARSPLTLANQSAFCSGRSLHLRINSSWVESLGDSVQVMLQAVSASLAPAEEENFWSASLWRNGSIVEGSDLMSWRVVPQVQQPFLEPLVGARQAAGAYPVQLQFSFVIRAAAARWCLKALQPAAFNFSATRLLSAREESILPDDTGVQLALHGVSLLTSVAGEVGSFASMRPDRRYVFLLANVGLPSVAGTVHFEAHTYDLSGALSNSGKAVEAFIVLGKVEVADLQVFPWLQDTVHEAARVLLDRLPPRPGDQALVHLSLWLRAIPGEHLRVSAGDLLLQEMVLKDAQSNNQLRPSTVVPAAVGSTLVAEFLGNVNEMKHELEVQLALPAEISGGAGAAPIWRIEVLEADWDTANRSNIVLSTNDGDFSPALLLSYAFAVSISPVAVAPNSEVVLSVSIDPSDAQITHVDLLAPRGVIFPTNCLAASSRSVLSCSAAQYDAERMQLTLTLTVAATVERSVMDVSIKAQNPASTDPDEWNRWLAIGRSGEAEVGWAESDSDYGVASMVASLDYPSQSGNLTVLLAVEVSSRAVADLQASGAGALLELRYRGNSGATTSSSVGNEAGSNQTPSDMAEQVQFRCDLGDPPEDGGWRQEGVFWYRVGGWSPVELSPAAAVTMQPCSAPGSSRVVFEIADLTPGVLSMTIEAVLSLSDSASLDTNAVARWDVTLSASGGSIVDMYPGLEAEGWWSRAWALRPLLLSWEGTSSAGAQVPVHVLFRKQDGDAPQMICLASPSKFGGGADSDAGFTMSTLSGGTMSETLGLLPDGWAWITEAEVTASICLVTDAANITNSPAGTRFSFTVLVSLPDESKNWPVDKLWHLHFCRPTCGNSSSGQADTFFLAGFLQGETYPGWEPVQTNGKLEGAACESVDNLAAVGCRGTSGSAEESYPPVQMSQTGKSKRNQRESNLAEKYQTDGPFTTVMIRNIPTEYTQDELIMEVSEVMGSPHFFDFFYLPWDTQNDCNIGYVFVNFPDPAAAQNAVRAFSNYHFRLHDSKKVGKVSPAHIQGLENNLRHLQDRAVVLGNHPCSPIVMWKGQKVELSLIFQELRTQDTLRKFESGHNSSPGHIQAQSDLAQAAAEALKAPAPANVGETFAALLDRAAGLSRSQGAAMNPGLVMPYMQRAAQGMQQGGQGILSPPGSVGSNYSMASMVTGGASPAAAAYNRMMAGAQGYSQPGLGQANLLQSAVPCQRPPNSDKGVSMGPPPGQFFARKPEQLTAPSPSSLNASATPWPSPQELAAIGLVADPNLYGMLQNRSACNQAWNNDEDIFGGDDQDGTPTPYDSRTPAVVSPHSWSGSPTAPPGLAPPPAGAQYLHDGGSNSRRSMLSPPSSASGRHALRPGLQSGCTSTATTSGSGSPELTAPPTKPESPAAMSNMAASNVMMKCLIAGNQRNQHEECGPEFVGQVHGKIWLSLSLHQGLSASTAFHAVLAIGQGLSFRHVASTQANLAGGLVACALNIFKRKSASSLKTCELGYRRRIMKNWNTRAGQKGMLPALMAKAELRTCQVPALKRRTWRSTMLVANQPATWPACSAFRVVQACSATSSGSAVRQRGLQTSRSAAAVAFVLSFRRRRASEVQRPAQGGDRSQSPSATCAAACVVVCGIPGSGKSTLCRLLCAAFEDSTWLNQDHFPSGPRAKVQFLRGVQNGLDAAMRPGRSALVCVDKVNVQKAHRDGFWQQAEEVGWKERGGITIFCELSSPENLLRHCQSARDWTAWVNGKSMTLSMDEKDGGSSAVAARARSAPTQQAVTLHEHLQQCPPRTVAGAARGMKQGGLSGLHPSRHGSEPALRERSTFFGQPGSRCDTAESMTSFYVANRLARSIIDSGLAEAKCQSDATSAMSEDPPTTGTWTSEVMRVLPGSQLASPETTPLPSPSVGQETPPETAVSEAQQSDPEAIGHVHSWAVKVLQQLSKEASFTKTLPHRDSVDISPTGIAALFGFDLQHGSEAQPSGKQQVRKGMPSIPKLDLTRVIRDEDEDDEDFENKVGSDAAGVLKQMEFVQERQKPLDIPLLALPGVNNEDMRIHRSQSQTVLPKAHPALRKSKRNLAMYCDDLTLMLLKQRRPGRKPTKLYKPSAVQLPPVHNKEAPRMSQSTELVEERIVHAHFHYHYHLPGLQAGHMKQMK</sequence>
<feature type="compositionally biased region" description="Polar residues" evidence="2">
    <location>
        <begin position="744"/>
        <end position="761"/>
    </location>
</feature>
<keyword evidence="5" id="KW-1185">Reference proteome</keyword>
<dbReference type="Pfam" id="PF04059">
    <property type="entry name" value="RRM_2"/>
    <property type="match status" value="1"/>
</dbReference>
<reference evidence="4 5" key="1">
    <citation type="submission" date="2016-02" db="EMBL/GenBank/DDBJ databases">
        <title>Genome analysis of coral dinoflagellate symbionts highlights evolutionary adaptations to a symbiotic lifestyle.</title>
        <authorList>
            <person name="Aranda M."/>
            <person name="Li Y."/>
            <person name="Liew Y.J."/>
            <person name="Baumgarten S."/>
            <person name="Simakov O."/>
            <person name="Wilson M."/>
            <person name="Piel J."/>
            <person name="Ashoor H."/>
            <person name="Bougouffa S."/>
            <person name="Bajic V.B."/>
            <person name="Ryu T."/>
            <person name="Ravasi T."/>
            <person name="Bayer T."/>
            <person name="Micklem G."/>
            <person name="Kim H."/>
            <person name="Bhak J."/>
            <person name="Lajeunesse T.C."/>
            <person name="Voolstra C.R."/>
        </authorList>
    </citation>
    <scope>NUCLEOTIDE SEQUENCE [LARGE SCALE GENOMIC DNA]</scope>
    <source>
        <strain evidence="4 5">CCMP2467</strain>
    </source>
</reference>
<evidence type="ECO:0000256" key="1">
    <source>
        <dbReference type="PROSITE-ProRule" id="PRU00176"/>
    </source>
</evidence>
<feature type="region of interest" description="Disordered" evidence="2">
    <location>
        <begin position="744"/>
        <end position="763"/>
    </location>
</feature>
<evidence type="ECO:0000256" key="2">
    <source>
        <dbReference type="SAM" id="MobiDB-lite"/>
    </source>
</evidence>
<gene>
    <name evidence="4" type="primary">ML2</name>
    <name evidence="4" type="ORF">AK812_SmicGene39626</name>
</gene>
<feature type="region of interest" description="Disordered" evidence="2">
    <location>
        <begin position="2053"/>
        <end position="2085"/>
    </location>
</feature>
<accession>A0A1Q9CAT2</accession>
<feature type="region of interest" description="Disordered" evidence="2">
    <location>
        <begin position="1382"/>
        <end position="1421"/>
    </location>
</feature>
<evidence type="ECO:0000259" key="3">
    <source>
        <dbReference type="PROSITE" id="PS50102"/>
    </source>
</evidence>
<dbReference type="InterPro" id="IPR012677">
    <property type="entry name" value="Nucleotide-bd_a/b_plait_sf"/>
</dbReference>
<organism evidence="4 5">
    <name type="scientific">Symbiodinium microadriaticum</name>
    <name type="common">Dinoflagellate</name>
    <name type="synonym">Zooxanthella microadriatica</name>
    <dbReference type="NCBI Taxonomy" id="2951"/>
    <lineage>
        <taxon>Eukaryota</taxon>
        <taxon>Sar</taxon>
        <taxon>Alveolata</taxon>
        <taxon>Dinophyceae</taxon>
        <taxon>Suessiales</taxon>
        <taxon>Symbiodiniaceae</taxon>
        <taxon>Symbiodinium</taxon>
    </lineage>
</organism>
<feature type="compositionally biased region" description="Pro residues" evidence="2">
    <location>
        <begin position="1490"/>
        <end position="1500"/>
    </location>
</feature>
<proteinExistence type="predicted"/>
<dbReference type="PROSITE" id="PS50102">
    <property type="entry name" value="RRM"/>
    <property type="match status" value="1"/>
</dbReference>
<comment type="caution">
    <text evidence="4">The sequence shown here is derived from an EMBL/GenBank/DDBJ whole genome shotgun (WGS) entry which is preliminary data.</text>
</comment>
<dbReference type="InterPro" id="IPR027417">
    <property type="entry name" value="P-loop_NTPase"/>
</dbReference>
<evidence type="ECO:0000313" key="4">
    <source>
        <dbReference type="EMBL" id="OLP80026.1"/>
    </source>
</evidence>